<name>A0ABQ6PIW3_9BACT</name>
<gene>
    <name evidence="1" type="ORF">Aconfl_05060</name>
</gene>
<evidence type="ECO:0000313" key="2">
    <source>
        <dbReference type="Proteomes" id="UP001338309"/>
    </source>
</evidence>
<dbReference type="EMBL" id="BTPD01000001">
    <property type="protein sequence ID" value="GMQ27864.1"/>
    <property type="molecule type" value="Genomic_DNA"/>
</dbReference>
<dbReference type="RefSeq" id="WP_338222662.1">
    <property type="nucleotide sequence ID" value="NZ_BTPD01000001.1"/>
</dbReference>
<sequence length="343" mass="39551">MKKSIDIILDGDEDVFTRLFSYSEGLQNSNLTTLQTYMAHFFNQTLERDGYFGAWAMVWKIGEQFNLKLSSPHHDLRIYREKIPAFLEAGKLGLQIYEQNKAEIQKVIQDTGKEMRFILPWGLSLARPRSIQLLHFPPIETFVYLDYLFSPTNRRWENLLGYNRFSRTRFTLLESIVDFVPLGAPGGDNEGIGHFDGTFADYVRKMLNARLSDLGGGVTQPVVGYGGPVMEWLQKTFPDRVKGYLNPLSLIYLNLKEGKSCTTPVLCANHPSKYLYYAGKPDSPEKRQILVQDLVAAGWQAHMARNPFQNPEYLLQNLLQFWTDNPRLKNIMIQEDQEYSYNP</sequence>
<reference evidence="1 2" key="1">
    <citation type="submission" date="2023-08" db="EMBL/GenBank/DDBJ databases">
        <title>Draft genome sequence of Algoriphagus confluentis.</title>
        <authorList>
            <person name="Takatani N."/>
            <person name="Hosokawa M."/>
            <person name="Sawabe T."/>
        </authorList>
    </citation>
    <scope>NUCLEOTIDE SEQUENCE [LARGE SCALE GENOMIC DNA]</scope>
    <source>
        <strain evidence="1 2">NBRC 111222</strain>
    </source>
</reference>
<comment type="caution">
    <text evidence="1">The sequence shown here is derived from an EMBL/GenBank/DDBJ whole genome shotgun (WGS) entry which is preliminary data.</text>
</comment>
<protein>
    <recommendedName>
        <fullName evidence="3">DUF3396 domain-containing protein</fullName>
    </recommendedName>
</protein>
<proteinExistence type="predicted"/>
<dbReference type="Proteomes" id="UP001338309">
    <property type="component" value="Unassembled WGS sequence"/>
</dbReference>
<accession>A0ABQ6PIW3</accession>
<evidence type="ECO:0008006" key="3">
    <source>
        <dbReference type="Google" id="ProtNLM"/>
    </source>
</evidence>
<organism evidence="1 2">
    <name type="scientific">Algoriphagus confluentis</name>
    <dbReference type="NCBI Taxonomy" id="1697556"/>
    <lineage>
        <taxon>Bacteria</taxon>
        <taxon>Pseudomonadati</taxon>
        <taxon>Bacteroidota</taxon>
        <taxon>Cytophagia</taxon>
        <taxon>Cytophagales</taxon>
        <taxon>Cyclobacteriaceae</taxon>
        <taxon>Algoriphagus</taxon>
    </lineage>
</organism>
<keyword evidence="2" id="KW-1185">Reference proteome</keyword>
<evidence type="ECO:0000313" key="1">
    <source>
        <dbReference type="EMBL" id="GMQ27864.1"/>
    </source>
</evidence>